<dbReference type="eggNOG" id="COG2005">
    <property type="taxonomic scope" value="Bacteria"/>
</dbReference>
<dbReference type="InterPro" id="IPR000847">
    <property type="entry name" value="LysR_HTH_N"/>
</dbReference>
<sequence length="140" mass="14772">MGPASLAPARMTRQTRAMSDTRPPPVYKLRLVFGEVGMIGPGKAALLDHIAQTGSIAAAGRAMGMSYKRAWQLVETMNAMFRNPVVIRARGGAQGGSATLTPTGQEVLSAYRRFEAACHSAGAPHAAELHALLRKDEAGS</sequence>
<dbReference type="Gene3D" id="1.10.10.10">
    <property type="entry name" value="Winged helix-like DNA-binding domain superfamily/Winged helix DNA-binding domain"/>
    <property type="match status" value="1"/>
</dbReference>
<dbReference type="Pfam" id="PF00126">
    <property type="entry name" value="HTH_1"/>
    <property type="match status" value="1"/>
</dbReference>
<name>Q5LVK1_RUEPO</name>
<dbReference type="InterPro" id="IPR036388">
    <property type="entry name" value="WH-like_DNA-bd_sf"/>
</dbReference>
<dbReference type="InterPro" id="IPR051815">
    <property type="entry name" value="Molybdate_resp_trans_reg"/>
</dbReference>
<feature type="region of interest" description="Disordered" evidence="1">
    <location>
        <begin position="1"/>
        <end position="22"/>
    </location>
</feature>
<reference evidence="3 4" key="2">
    <citation type="journal article" date="2014" name="Stand. Genomic Sci.">
        <title>An updated genome annotation for the model marine bacterium Ruegeria pomeroyi DSS-3.</title>
        <authorList>
            <person name="Rivers A.R."/>
            <person name="Smith C.B."/>
            <person name="Moran M.A."/>
        </authorList>
    </citation>
    <scope>GENOME REANNOTATION</scope>
    <source>
        <strain evidence="4">ATCC 700808 / DSM 15171 / DSS-3</strain>
    </source>
</reference>
<evidence type="ECO:0000313" key="4">
    <source>
        <dbReference type="Proteomes" id="UP000001023"/>
    </source>
</evidence>
<dbReference type="Proteomes" id="UP000001023">
    <property type="component" value="Chromosome"/>
</dbReference>
<keyword evidence="4" id="KW-1185">Reference proteome</keyword>
<proteinExistence type="predicted"/>
<evidence type="ECO:0000259" key="2">
    <source>
        <dbReference type="Pfam" id="PF00126"/>
    </source>
</evidence>
<protein>
    <submittedName>
        <fullName evidence="3">Molybdenum-binding transcriptional regulator, ModE family</fullName>
    </submittedName>
</protein>
<dbReference type="STRING" id="246200.SPO0700"/>
<dbReference type="InterPro" id="IPR036390">
    <property type="entry name" value="WH_DNA-bd_sf"/>
</dbReference>
<evidence type="ECO:0000256" key="1">
    <source>
        <dbReference type="SAM" id="MobiDB-lite"/>
    </source>
</evidence>
<dbReference type="AlphaFoldDB" id="Q5LVK1"/>
<dbReference type="GO" id="GO:0003700">
    <property type="term" value="F:DNA-binding transcription factor activity"/>
    <property type="evidence" value="ECO:0007669"/>
    <property type="project" value="InterPro"/>
</dbReference>
<dbReference type="EMBL" id="CP000031">
    <property type="protein sequence ID" value="AAV94006.1"/>
    <property type="molecule type" value="Genomic_DNA"/>
</dbReference>
<dbReference type="PaxDb" id="246200-SPO0700"/>
<gene>
    <name evidence="3" type="ordered locus">SPO0700</name>
</gene>
<dbReference type="PANTHER" id="PTHR30432">
    <property type="entry name" value="TRANSCRIPTIONAL REGULATOR MODE"/>
    <property type="match status" value="1"/>
</dbReference>
<evidence type="ECO:0000313" key="3">
    <source>
        <dbReference type="EMBL" id="AAV94006.1"/>
    </source>
</evidence>
<organism evidence="3 4">
    <name type="scientific">Ruegeria pomeroyi (strain ATCC 700808 / DSM 15171 / DSS-3)</name>
    <name type="common">Silicibacter pomeroyi</name>
    <dbReference type="NCBI Taxonomy" id="246200"/>
    <lineage>
        <taxon>Bacteria</taxon>
        <taxon>Pseudomonadati</taxon>
        <taxon>Pseudomonadota</taxon>
        <taxon>Alphaproteobacteria</taxon>
        <taxon>Rhodobacterales</taxon>
        <taxon>Roseobacteraceae</taxon>
        <taxon>Ruegeria</taxon>
    </lineage>
</organism>
<reference evidence="3 4" key="1">
    <citation type="journal article" date="2004" name="Nature">
        <title>Genome sequence of Silicibacter pomeroyi reveals adaptations to the marine environment.</title>
        <authorList>
            <person name="Moran M.A."/>
            <person name="Buchan A."/>
            <person name="Gonzalez J.M."/>
            <person name="Heidelberg J.F."/>
            <person name="Whitman W.B."/>
            <person name="Kiene R.P."/>
            <person name="Henriksen J.R."/>
            <person name="King G.M."/>
            <person name="Belas R."/>
            <person name="Fuqua C."/>
            <person name="Brinkac L."/>
            <person name="Lewis M."/>
            <person name="Johri S."/>
            <person name="Weaver B."/>
            <person name="Pai G."/>
            <person name="Eisen J.A."/>
            <person name="Rahe E."/>
            <person name="Sheldon W.M."/>
            <person name="Ye W."/>
            <person name="Miller T.R."/>
            <person name="Carlton J."/>
            <person name="Rasko D.A."/>
            <person name="Paulsen I.T."/>
            <person name="Ren Q."/>
            <person name="Daugherty S.C."/>
            <person name="Deboy R.T."/>
            <person name="Dodson R.J."/>
            <person name="Durkin A.S."/>
            <person name="Madupu R."/>
            <person name="Nelson W.C."/>
            <person name="Sullivan S.A."/>
            <person name="Rosovitz M.J."/>
            <person name="Haft D.H."/>
            <person name="Selengut J."/>
            <person name="Ward N."/>
        </authorList>
    </citation>
    <scope>NUCLEOTIDE SEQUENCE [LARGE SCALE GENOMIC DNA]</scope>
    <source>
        <strain evidence="4">ATCC 700808 / DSM 15171 / DSS-3</strain>
    </source>
</reference>
<dbReference type="SUPFAM" id="SSF46785">
    <property type="entry name" value="Winged helix' DNA-binding domain"/>
    <property type="match status" value="1"/>
</dbReference>
<dbReference type="PANTHER" id="PTHR30432:SF1">
    <property type="entry name" value="DNA-BINDING TRANSCRIPTIONAL DUAL REGULATOR MODE"/>
    <property type="match status" value="1"/>
</dbReference>
<feature type="domain" description="HTH lysR-type" evidence="2">
    <location>
        <begin position="46"/>
        <end position="105"/>
    </location>
</feature>
<accession>Q5LVK1</accession>
<dbReference type="KEGG" id="sil:SPO0700"/>
<dbReference type="HOGENOM" id="CLU_125440_1_1_5"/>